<sequence length="305" mass="34563">MWQSLLKNVGLSSTEDYIQPRLSIGNTVYDRPFSTGHFKIQVDAQALTVSVKNPNGRTIWRCKVFSLGKCDIIPGENAGVFQITEHEEAITRLQTITKIERVNDSTIRIHGGLGTKLVLPTHMDYVFTFTEVSQRQLEFSAEILKRDSVMEKFERLILIYESRPEEHFYGFGEQFSYASLKGCKVPILVREQGAGRGALTASSFKDSAFSVFGGYNSTDSFATYASIPQYISSDIRCLFMENTEYMSFDMTLPDRVTIRLESDKMKGKQRRILDGKTMLDLITEYTSYAGRMQPLPDWVSDGIIA</sequence>
<dbReference type="CDD" id="cd14752">
    <property type="entry name" value="GH31_N"/>
    <property type="match status" value="1"/>
</dbReference>
<dbReference type="PANTHER" id="PTHR46959:SF2">
    <property type="entry name" value="SULFOQUINOVOSIDASE"/>
    <property type="match status" value="1"/>
</dbReference>
<dbReference type="InterPro" id="IPR025887">
    <property type="entry name" value="Glyco_hydro_31_N_dom"/>
</dbReference>
<gene>
    <name evidence="2" type="ORF">CU098_000314</name>
</gene>
<dbReference type="OrthoDB" id="2275186at2759"/>
<accession>A0A367KKU8</accession>
<dbReference type="Proteomes" id="UP000253551">
    <property type="component" value="Unassembled WGS sequence"/>
</dbReference>
<dbReference type="AlphaFoldDB" id="A0A367KKU8"/>
<dbReference type="Pfam" id="PF13802">
    <property type="entry name" value="Gal_mutarotas_2"/>
    <property type="match status" value="1"/>
</dbReference>
<comment type="caution">
    <text evidence="2">The sequence shown here is derived from an EMBL/GenBank/DDBJ whole genome shotgun (WGS) entry which is preliminary data.</text>
</comment>
<dbReference type="InterPro" id="IPR052990">
    <property type="entry name" value="Sulfoquinovosidase_GH31"/>
</dbReference>
<feature type="non-terminal residue" evidence="2">
    <location>
        <position position="305"/>
    </location>
</feature>
<reference evidence="2 3" key="1">
    <citation type="journal article" date="2018" name="G3 (Bethesda)">
        <title>Phylogenetic and Phylogenomic Definition of Rhizopus Species.</title>
        <authorList>
            <person name="Gryganskyi A.P."/>
            <person name="Golan J."/>
            <person name="Dolatabadi S."/>
            <person name="Mondo S."/>
            <person name="Robb S."/>
            <person name="Idnurm A."/>
            <person name="Muszewska A."/>
            <person name="Steczkiewicz K."/>
            <person name="Masonjones S."/>
            <person name="Liao H.L."/>
            <person name="Gajdeczka M.T."/>
            <person name="Anike F."/>
            <person name="Vuek A."/>
            <person name="Anishchenko I.M."/>
            <person name="Voigt K."/>
            <person name="de Hoog G.S."/>
            <person name="Smith M.E."/>
            <person name="Heitman J."/>
            <person name="Vilgalys R."/>
            <person name="Stajich J.E."/>
        </authorList>
    </citation>
    <scope>NUCLEOTIDE SEQUENCE [LARGE SCALE GENOMIC DNA]</scope>
    <source>
        <strain evidence="2 3">LSU 92-RS-03</strain>
    </source>
</reference>
<dbReference type="GO" id="GO:0003824">
    <property type="term" value="F:catalytic activity"/>
    <property type="evidence" value="ECO:0007669"/>
    <property type="project" value="InterPro"/>
</dbReference>
<dbReference type="PANTHER" id="PTHR46959">
    <property type="entry name" value="SULFOQUINOVOSIDASE"/>
    <property type="match status" value="1"/>
</dbReference>
<dbReference type="SUPFAM" id="SSF74650">
    <property type="entry name" value="Galactose mutarotase-like"/>
    <property type="match status" value="1"/>
</dbReference>
<dbReference type="GO" id="GO:0005975">
    <property type="term" value="P:carbohydrate metabolic process"/>
    <property type="evidence" value="ECO:0007669"/>
    <property type="project" value="InterPro"/>
</dbReference>
<feature type="domain" description="Glycoside hydrolase family 31 N-terminal" evidence="1">
    <location>
        <begin position="81"/>
        <end position="249"/>
    </location>
</feature>
<dbReference type="GO" id="GO:0030246">
    <property type="term" value="F:carbohydrate binding"/>
    <property type="evidence" value="ECO:0007669"/>
    <property type="project" value="InterPro"/>
</dbReference>
<proteinExistence type="predicted"/>
<evidence type="ECO:0000313" key="2">
    <source>
        <dbReference type="EMBL" id="RCI02826.1"/>
    </source>
</evidence>
<evidence type="ECO:0000259" key="1">
    <source>
        <dbReference type="Pfam" id="PF13802"/>
    </source>
</evidence>
<evidence type="ECO:0000313" key="3">
    <source>
        <dbReference type="Proteomes" id="UP000253551"/>
    </source>
</evidence>
<name>A0A367KKU8_RHIST</name>
<dbReference type="EMBL" id="PJQM01001247">
    <property type="protein sequence ID" value="RCI02826.1"/>
    <property type="molecule type" value="Genomic_DNA"/>
</dbReference>
<protein>
    <recommendedName>
        <fullName evidence="1">Glycoside hydrolase family 31 N-terminal domain-containing protein</fullName>
    </recommendedName>
</protein>
<dbReference type="STRING" id="4846.A0A367KKU8"/>
<dbReference type="Gene3D" id="2.60.40.1760">
    <property type="entry name" value="glycosyl hydrolase (family 31)"/>
    <property type="match status" value="1"/>
</dbReference>
<organism evidence="2 3">
    <name type="scientific">Rhizopus stolonifer</name>
    <name type="common">Rhizopus nigricans</name>
    <dbReference type="NCBI Taxonomy" id="4846"/>
    <lineage>
        <taxon>Eukaryota</taxon>
        <taxon>Fungi</taxon>
        <taxon>Fungi incertae sedis</taxon>
        <taxon>Mucoromycota</taxon>
        <taxon>Mucoromycotina</taxon>
        <taxon>Mucoromycetes</taxon>
        <taxon>Mucorales</taxon>
        <taxon>Mucorineae</taxon>
        <taxon>Rhizopodaceae</taxon>
        <taxon>Rhizopus</taxon>
    </lineage>
</organism>
<dbReference type="InterPro" id="IPR011013">
    <property type="entry name" value="Gal_mutarotase_sf_dom"/>
</dbReference>
<keyword evidence="3" id="KW-1185">Reference proteome</keyword>